<organism evidence="1 2">
    <name type="scientific">Xenopus laevis</name>
    <name type="common">African clawed frog</name>
    <dbReference type="NCBI Taxonomy" id="8355"/>
    <lineage>
        <taxon>Eukaryota</taxon>
        <taxon>Metazoa</taxon>
        <taxon>Chordata</taxon>
        <taxon>Craniata</taxon>
        <taxon>Vertebrata</taxon>
        <taxon>Euteleostomi</taxon>
        <taxon>Amphibia</taxon>
        <taxon>Batrachia</taxon>
        <taxon>Anura</taxon>
        <taxon>Pipoidea</taxon>
        <taxon>Pipidae</taxon>
        <taxon>Xenopodinae</taxon>
        <taxon>Xenopus</taxon>
        <taxon>Xenopus</taxon>
    </lineage>
</organism>
<name>A0A974DQD4_XENLA</name>
<sequence length="71" mass="7825">MFISLLKGKEFGFISGIFPYTQARTGNLWVLANAIESLCLVGCSGVCNCNARTYLDSQTCMHNYSSTQVSY</sequence>
<evidence type="ECO:0000313" key="1">
    <source>
        <dbReference type="EMBL" id="OCT95635.1"/>
    </source>
</evidence>
<dbReference type="Proteomes" id="UP000694892">
    <property type="component" value="Chromosome 2L"/>
</dbReference>
<gene>
    <name evidence="1" type="ORF">XELAEV_18013323mg</name>
</gene>
<evidence type="ECO:0000313" key="2">
    <source>
        <dbReference type="Proteomes" id="UP000694892"/>
    </source>
</evidence>
<dbReference type="AlphaFoldDB" id="A0A974DQD4"/>
<protein>
    <submittedName>
        <fullName evidence="1">Uncharacterized protein</fullName>
    </submittedName>
</protein>
<accession>A0A974DQD4</accession>
<proteinExistence type="predicted"/>
<reference evidence="2" key="1">
    <citation type="journal article" date="2016" name="Nature">
        <title>Genome evolution in the allotetraploid frog Xenopus laevis.</title>
        <authorList>
            <person name="Session A.M."/>
            <person name="Uno Y."/>
            <person name="Kwon T."/>
            <person name="Chapman J.A."/>
            <person name="Toyoda A."/>
            <person name="Takahashi S."/>
            <person name="Fukui A."/>
            <person name="Hikosaka A."/>
            <person name="Suzuki A."/>
            <person name="Kondo M."/>
            <person name="van Heeringen S.J."/>
            <person name="Quigley I."/>
            <person name="Heinz S."/>
            <person name="Ogino H."/>
            <person name="Ochi H."/>
            <person name="Hellsten U."/>
            <person name="Lyons J.B."/>
            <person name="Simakov O."/>
            <person name="Putnam N."/>
            <person name="Stites J."/>
            <person name="Kuroki Y."/>
            <person name="Tanaka T."/>
            <person name="Michiue T."/>
            <person name="Watanabe M."/>
            <person name="Bogdanovic O."/>
            <person name="Lister R."/>
            <person name="Georgiou G."/>
            <person name="Paranjpe S.S."/>
            <person name="van Kruijsbergen I."/>
            <person name="Shu S."/>
            <person name="Carlson J."/>
            <person name="Kinoshita T."/>
            <person name="Ohta Y."/>
            <person name="Mawaribuchi S."/>
            <person name="Jenkins J."/>
            <person name="Grimwood J."/>
            <person name="Schmutz J."/>
            <person name="Mitros T."/>
            <person name="Mozaffari S.V."/>
            <person name="Suzuki Y."/>
            <person name="Haramoto Y."/>
            <person name="Yamamoto T.S."/>
            <person name="Takagi C."/>
            <person name="Heald R."/>
            <person name="Miller K."/>
            <person name="Haudenschild C."/>
            <person name="Kitzman J."/>
            <person name="Nakayama T."/>
            <person name="Izutsu Y."/>
            <person name="Robert J."/>
            <person name="Fortriede J."/>
            <person name="Burns K."/>
            <person name="Lotay V."/>
            <person name="Karimi K."/>
            <person name="Yasuoka Y."/>
            <person name="Dichmann D.S."/>
            <person name="Flajnik M.F."/>
            <person name="Houston D.W."/>
            <person name="Shendure J."/>
            <person name="DuPasquier L."/>
            <person name="Vize P.D."/>
            <person name="Zorn A.M."/>
            <person name="Ito M."/>
            <person name="Marcotte E.M."/>
            <person name="Wallingford J.B."/>
            <person name="Ito Y."/>
            <person name="Asashima M."/>
            <person name="Ueno N."/>
            <person name="Matsuda Y."/>
            <person name="Veenstra G.J."/>
            <person name="Fujiyama A."/>
            <person name="Harland R.M."/>
            <person name="Taira M."/>
            <person name="Rokhsar D.S."/>
        </authorList>
    </citation>
    <scope>NUCLEOTIDE SEQUENCE [LARGE SCALE GENOMIC DNA]</scope>
    <source>
        <strain evidence="2">J</strain>
    </source>
</reference>
<dbReference type="EMBL" id="CM004468">
    <property type="protein sequence ID" value="OCT95635.1"/>
    <property type="molecule type" value="Genomic_DNA"/>
</dbReference>